<dbReference type="Proteomes" id="UP001066276">
    <property type="component" value="Chromosome 4_2"/>
</dbReference>
<keyword evidence="3" id="KW-1185">Reference proteome</keyword>
<feature type="region of interest" description="Disordered" evidence="1">
    <location>
        <begin position="1"/>
        <end position="29"/>
    </location>
</feature>
<dbReference type="EMBL" id="JANPWB010000008">
    <property type="protein sequence ID" value="KAJ1160158.1"/>
    <property type="molecule type" value="Genomic_DNA"/>
</dbReference>
<reference evidence="2" key="1">
    <citation type="journal article" date="2022" name="bioRxiv">
        <title>Sequencing and chromosome-scale assembly of the giantPleurodeles waltlgenome.</title>
        <authorList>
            <person name="Brown T."/>
            <person name="Elewa A."/>
            <person name="Iarovenko S."/>
            <person name="Subramanian E."/>
            <person name="Araus A.J."/>
            <person name="Petzold A."/>
            <person name="Susuki M."/>
            <person name="Suzuki K.-i.T."/>
            <person name="Hayashi T."/>
            <person name="Toyoda A."/>
            <person name="Oliveira C."/>
            <person name="Osipova E."/>
            <person name="Leigh N.D."/>
            <person name="Simon A."/>
            <person name="Yun M.H."/>
        </authorList>
    </citation>
    <scope>NUCLEOTIDE SEQUENCE</scope>
    <source>
        <strain evidence="2">20211129_DDA</strain>
        <tissue evidence="2">Liver</tissue>
    </source>
</reference>
<dbReference type="AlphaFoldDB" id="A0AAV7SAN8"/>
<gene>
    <name evidence="2" type="ORF">NDU88_000660</name>
</gene>
<protein>
    <submittedName>
        <fullName evidence="2">Uncharacterized protein</fullName>
    </submittedName>
</protein>
<name>A0AAV7SAN8_PLEWA</name>
<accession>A0AAV7SAN8</accession>
<organism evidence="2 3">
    <name type="scientific">Pleurodeles waltl</name>
    <name type="common">Iberian ribbed newt</name>
    <dbReference type="NCBI Taxonomy" id="8319"/>
    <lineage>
        <taxon>Eukaryota</taxon>
        <taxon>Metazoa</taxon>
        <taxon>Chordata</taxon>
        <taxon>Craniata</taxon>
        <taxon>Vertebrata</taxon>
        <taxon>Euteleostomi</taxon>
        <taxon>Amphibia</taxon>
        <taxon>Batrachia</taxon>
        <taxon>Caudata</taxon>
        <taxon>Salamandroidea</taxon>
        <taxon>Salamandridae</taxon>
        <taxon>Pleurodelinae</taxon>
        <taxon>Pleurodeles</taxon>
    </lineage>
</organism>
<comment type="caution">
    <text evidence="2">The sequence shown here is derived from an EMBL/GenBank/DDBJ whole genome shotgun (WGS) entry which is preliminary data.</text>
</comment>
<proteinExistence type="predicted"/>
<evidence type="ECO:0000313" key="2">
    <source>
        <dbReference type="EMBL" id="KAJ1160158.1"/>
    </source>
</evidence>
<evidence type="ECO:0000256" key="1">
    <source>
        <dbReference type="SAM" id="MobiDB-lite"/>
    </source>
</evidence>
<evidence type="ECO:0000313" key="3">
    <source>
        <dbReference type="Proteomes" id="UP001066276"/>
    </source>
</evidence>
<sequence>MQDRFGVPSSSKKRGTLSGSKESQFDAERDYINEEFDDDPDFDEYVLDLEYKDGLEDELGGNIRTKSSKDLLDQLGEKLFEPKHIRQPRGKEWWPLDHVASYIEALLRKPLEKDERNVMRVDCSRPVIEEKVCLAPNLDPEMFTYLFKLGKDPRKGLEESSKQVQDKPLDLLGPLGRIFDTVEDVYLKGKDLDVHLLHGLRQRAICFVRNANAGLLAERRKTVLWGINPKLLDMANKESSEEARGLLFGDEMVKALSKYVRTFTILDKARFSMKIVFSNSILYGWTGRRGQLTS</sequence>